<dbReference type="Pfam" id="PF13738">
    <property type="entry name" value="Pyr_redox_3"/>
    <property type="match status" value="1"/>
</dbReference>
<proteinExistence type="predicted"/>
<protein>
    <submittedName>
        <fullName evidence="2">NAD(P)/FAD-dependent oxidoreductase</fullName>
    </submittedName>
</protein>
<dbReference type="PANTHER" id="PTHR43539:SF78">
    <property type="entry name" value="FLAVIN-CONTAINING MONOOXYGENASE"/>
    <property type="match status" value="1"/>
</dbReference>
<dbReference type="PRINTS" id="PR00469">
    <property type="entry name" value="PNDRDTASEII"/>
</dbReference>
<gene>
    <name evidence="2" type="ORF">KS407_12945</name>
</gene>
<dbReference type="SUPFAM" id="SSF51905">
    <property type="entry name" value="FAD/NAD(P)-binding domain"/>
    <property type="match status" value="2"/>
</dbReference>
<name>A0ABS6JUT4_9BACI</name>
<comment type="caution">
    <text evidence="2">The sequence shown here is derived from an EMBL/GenBank/DDBJ whole genome shotgun (WGS) entry which is preliminary data.</text>
</comment>
<dbReference type="PRINTS" id="PR00368">
    <property type="entry name" value="FADPNR"/>
</dbReference>
<evidence type="ECO:0000313" key="2">
    <source>
        <dbReference type="EMBL" id="MBU9722338.1"/>
    </source>
</evidence>
<accession>A0ABS6JUT4</accession>
<dbReference type="PANTHER" id="PTHR43539">
    <property type="entry name" value="FLAVIN-BINDING MONOOXYGENASE-LIKE PROTEIN (AFU_ORTHOLOGUE AFUA_4G09220)"/>
    <property type="match status" value="1"/>
</dbReference>
<dbReference type="Gene3D" id="3.50.50.60">
    <property type="entry name" value="FAD/NAD(P)-binding domain"/>
    <property type="match status" value="1"/>
</dbReference>
<sequence length="347" mass="39275">MKYDIVVIGAGQAGLSMGYYLKQTDFSFLIIDKNDEIGEVWSNRYDSLKLFTPNAYNNLPGLDIGNNLDAYPTKDDIAYYLKRYVQHFSLPVQLSTEVLSVCPNEIGFKIVTDQGELEAKNIVVATGPFQSPFIPDFANELSKDVLQLHSSQYKNSNQLIDGPVLVVGGGNSGAQIAVELAEEREVYLSVGQKIRYLPQNLFSKSIFSWFDKLGILSVDAESKLGQFIKKKPDPIFGYELKSLIKNGKVMVRPRTRSANNTNIEFEDGNHLKVTNIIWSTGFHADYSWLKIDDLFHEKGIPKHQRGITDIRGLYFLGLPWQYRRGSALLQGVGYDAKYIFQHLIKHY</sequence>
<dbReference type="Proteomes" id="UP000790580">
    <property type="component" value="Unassembled WGS sequence"/>
</dbReference>
<evidence type="ECO:0000313" key="3">
    <source>
        <dbReference type="Proteomes" id="UP000790580"/>
    </source>
</evidence>
<dbReference type="RefSeq" id="WP_088077304.1">
    <property type="nucleotide sequence ID" value="NZ_JAHQCR010000051.1"/>
</dbReference>
<dbReference type="InterPro" id="IPR036188">
    <property type="entry name" value="FAD/NAD-bd_sf"/>
</dbReference>
<keyword evidence="3" id="KW-1185">Reference proteome</keyword>
<dbReference type="EMBL" id="JAHQCR010000051">
    <property type="protein sequence ID" value="MBU9722338.1"/>
    <property type="molecule type" value="Genomic_DNA"/>
</dbReference>
<organism evidence="2 3">
    <name type="scientific">Evansella alkalicola</name>
    <dbReference type="NCBI Taxonomy" id="745819"/>
    <lineage>
        <taxon>Bacteria</taxon>
        <taxon>Bacillati</taxon>
        <taxon>Bacillota</taxon>
        <taxon>Bacilli</taxon>
        <taxon>Bacillales</taxon>
        <taxon>Bacillaceae</taxon>
        <taxon>Evansella</taxon>
    </lineage>
</organism>
<reference evidence="2 3" key="1">
    <citation type="submission" date="2021-06" db="EMBL/GenBank/DDBJ databases">
        <title>Bacillus sp. RD4P76, an endophyte from a halophyte.</title>
        <authorList>
            <person name="Sun J.-Q."/>
        </authorList>
    </citation>
    <scope>NUCLEOTIDE SEQUENCE [LARGE SCALE GENOMIC DNA]</scope>
    <source>
        <strain evidence="2 3">JCM 17098</strain>
    </source>
</reference>
<evidence type="ECO:0000256" key="1">
    <source>
        <dbReference type="ARBA" id="ARBA00023002"/>
    </source>
</evidence>
<dbReference type="InterPro" id="IPR050982">
    <property type="entry name" value="Auxin_biosynth/cation_transpt"/>
</dbReference>
<keyword evidence="1" id="KW-0560">Oxidoreductase</keyword>